<evidence type="ECO:0000313" key="4">
    <source>
        <dbReference type="Proteomes" id="UP000466187"/>
    </source>
</evidence>
<dbReference type="InterPro" id="IPR025110">
    <property type="entry name" value="AMP-bd_C"/>
</dbReference>
<name>A0A7I7WUJ1_MYCGU</name>
<dbReference type="CDD" id="cd04433">
    <property type="entry name" value="AFD_class_I"/>
    <property type="match status" value="1"/>
</dbReference>
<accession>A0A7I7WUJ1</accession>
<dbReference type="EMBL" id="AP022608">
    <property type="protein sequence ID" value="BBZ20760.1"/>
    <property type="molecule type" value="Genomic_DNA"/>
</dbReference>
<dbReference type="Gene3D" id="3.40.50.12780">
    <property type="entry name" value="N-terminal domain of ligase-like"/>
    <property type="match status" value="1"/>
</dbReference>
<evidence type="ECO:0000259" key="1">
    <source>
        <dbReference type="Pfam" id="PF00501"/>
    </source>
</evidence>
<dbReference type="KEGG" id="mgad:MGAD_50950"/>
<dbReference type="InterPro" id="IPR000873">
    <property type="entry name" value="AMP-dep_synth/lig_dom"/>
</dbReference>
<dbReference type="PANTHER" id="PTHR43201:SF32">
    <property type="entry name" value="2-SUCCINYLBENZOATE--COA LIGASE, CHLOROPLASTIC_PEROXISOMAL"/>
    <property type="match status" value="1"/>
</dbReference>
<dbReference type="Pfam" id="PF00501">
    <property type="entry name" value="AMP-binding"/>
    <property type="match status" value="1"/>
</dbReference>
<evidence type="ECO:0000259" key="2">
    <source>
        <dbReference type="Pfam" id="PF13193"/>
    </source>
</evidence>
<protein>
    <submittedName>
        <fullName evidence="3">O-succinylbenzoate--CoA ligase</fullName>
    </submittedName>
</protein>
<dbReference type="SUPFAM" id="SSF56801">
    <property type="entry name" value="Acetyl-CoA synthetase-like"/>
    <property type="match status" value="1"/>
</dbReference>
<dbReference type="InterPro" id="IPR045851">
    <property type="entry name" value="AMP-bd_C_sf"/>
</dbReference>
<proteinExistence type="predicted"/>
<reference evidence="3 4" key="1">
    <citation type="journal article" date="2019" name="Emerg. Microbes Infect.">
        <title>Comprehensive subspecies identification of 175 nontuberculous mycobacteria species based on 7547 genomic profiles.</title>
        <authorList>
            <person name="Matsumoto Y."/>
            <person name="Kinjo T."/>
            <person name="Motooka D."/>
            <person name="Nabeya D."/>
            <person name="Jung N."/>
            <person name="Uechi K."/>
            <person name="Horii T."/>
            <person name="Iida T."/>
            <person name="Fujita J."/>
            <person name="Nakamura S."/>
        </authorList>
    </citation>
    <scope>NUCLEOTIDE SEQUENCE [LARGE SCALE GENOMIC DNA]</scope>
    <source>
        <strain evidence="3 4">JCM 12688</strain>
    </source>
</reference>
<dbReference type="InterPro" id="IPR042099">
    <property type="entry name" value="ANL_N_sf"/>
</dbReference>
<dbReference type="Gene3D" id="3.30.300.30">
    <property type="match status" value="1"/>
</dbReference>
<dbReference type="Proteomes" id="UP000466187">
    <property type="component" value="Chromosome"/>
</dbReference>
<dbReference type="PANTHER" id="PTHR43201">
    <property type="entry name" value="ACYL-COA SYNTHETASE"/>
    <property type="match status" value="1"/>
</dbReference>
<dbReference type="Pfam" id="PF13193">
    <property type="entry name" value="AMP-binding_C"/>
    <property type="match status" value="1"/>
</dbReference>
<keyword evidence="3" id="KW-0436">Ligase</keyword>
<evidence type="ECO:0000313" key="3">
    <source>
        <dbReference type="EMBL" id="BBZ20760.1"/>
    </source>
</evidence>
<feature type="domain" description="AMP-binding enzyme C-terminal" evidence="2">
    <location>
        <begin position="428"/>
        <end position="500"/>
    </location>
</feature>
<organism evidence="3 4">
    <name type="scientific">Mycolicibacterium gadium</name>
    <name type="common">Mycobacterium gadium</name>
    <dbReference type="NCBI Taxonomy" id="1794"/>
    <lineage>
        <taxon>Bacteria</taxon>
        <taxon>Bacillati</taxon>
        <taxon>Actinomycetota</taxon>
        <taxon>Actinomycetes</taxon>
        <taxon>Mycobacteriales</taxon>
        <taxon>Mycobacteriaceae</taxon>
        <taxon>Mycolicibacterium</taxon>
    </lineage>
</organism>
<dbReference type="GO" id="GO:0031956">
    <property type="term" value="F:medium-chain fatty acid-CoA ligase activity"/>
    <property type="evidence" value="ECO:0007669"/>
    <property type="project" value="TreeGrafter"/>
</dbReference>
<gene>
    <name evidence="3" type="ORF">MGAD_50950</name>
</gene>
<sequence>MPGSDATKSDDRAEDVVDSRPDLADRIEAILGIDPDAGAIEFGGTWTTWGSLAAVAHGVGNRLSSAGLAPGAPVGLVLRNDPAMIAAMLGVLLARCCIVTLNPSHGDEGLGHDMRDLRLPAVVACGVDWDRAGVKEAATGALGLRVSVTDRPVEVVTGLESPGDGPFRQSDPAVAVEMLTSGTTGPPKRIPLAYSAFERTIVAASAHYGSHDETGPRLRRGVMIVSSPLVHMSGLFRTLLYVCQGRQIALLPRFTVDDFIDRVVRHRPKAVSLVPTALAMVLDADVDPGVFDSVKVVTSGTAPLSAHLQETFEDKYGVAVLPSYGATEFAGGVAGWNLKLHHEWAESKRGSVGRPQPGREIRIVAADGDHEVPAGEQGVIEVRTAGGEWVRTTDLGRLDSDGFLFVDGRTDDVINRGGFKVTPADIVAALRSHPAVRDAGVTGVPDERLGAVPVAAVECVEGKDVTADDLLTYLRGRLSRYQVPAGLKIVDELPRTPSMKVSQPGIRALFESPDEAAV</sequence>
<feature type="domain" description="AMP-dependent synthetase/ligase" evidence="1">
    <location>
        <begin position="35"/>
        <end position="385"/>
    </location>
</feature>
<dbReference type="AlphaFoldDB" id="A0A7I7WUJ1"/>
<dbReference type="GO" id="GO:0006631">
    <property type="term" value="P:fatty acid metabolic process"/>
    <property type="evidence" value="ECO:0007669"/>
    <property type="project" value="TreeGrafter"/>
</dbReference>
<dbReference type="RefSeq" id="WP_163689492.1">
    <property type="nucleotide sequence ID" value="NZ_AP022608.1"/>
</dbReference>